<evidence type="ECO:0000313" key="7">
    <source>
        <dbReference type="EMBL" id="MEW2365998.1"/>
    </source>
</evidence>
<dbReference type="InterPro" id="IPR003593">
    <property type="entry name" value="AAA+_ATPase"/>
</dbReference>
<evidence type="ECO:0000313" key="8">
    <source>
        <dbReference type="Proteomes" id="UP001553843"/>
    </source>
</evidence>
<dbReference type="InterPro" id="IPR003439">
    <property type="entry name" value="ABC_transporter-like_ATP-bd"/>
</dbReference>
<evidence type="ECO:0000256" key="1">
    <source>
        <dbReference type="ARBA" id="ARBA00004202"/>
    </source>
</evidence>
<proteinExistence type="predicted"/>
<dbReference type="PANTHER" id="PTHR42711">
    <property type="entry name" value="ABC TRANSPORTER ATP-BINDING PROTEIN"/>
    <property type="match status" value="1"/>
</dbReference>
<keyword evidence="5" id="KW-0046">Antibiotic resistance</keyword>
<evidence type="ECO:0000256" key="2">
    <source>
        <dbReference type="ARBA" id="ARBA00022448"/>
    </source>
</evidence>
<evidence type="ECO:0000256" key="5">
    <source>
        <dbReference type="ARBA" id="ARBA00023251"/>
    </source>
</evidence>
<evidence type="ECO:0000259" key="6">
    <source>
        <dbReference type="PROSITE" id="PS50893"/>
    </source>
</evidence>
<accession>A0ABV3M2R1</accession>
<protein>
    <submittedName>
        <fullName evidence="7">ABC transporter ATP-binding protein</fullName>
    </submittedName>
</protein>
<name>A0ABV3M2R1_9ACTN</name>
<dbReference type="InterPro" id="IPR017871">
    <property type="entry name" value="ABC_transporter-like_CS"/>
</dbReference>
<evidence type="ECO:0000256" key="4">
    <source>
        <dbReference type="ARBA" id="ARBA00022840"/>
    </source>
</evidence>
<dbReference type="Gene3D" id="3.40.50.300">
    <property type="entry name" value="P-loop containing nucleotide triphosphate hydrolases"/>
    <property type="match status" value="1"/>
</dbReference>
<comment type="caution">
    <text evidence="7">The sequence shown here is derived from an EMBL/GenBank/DDBJ whole genome shotgun (WGS) entry which is preliminary data.</text>
</comment>
<keyword evidence="4 7" id="KW-0067">ATP-binding</keyword>
<keyword evidence="2" id="KW-0813">Transport</keyword>
<dbReference type="EMBL" id="JBEYRS010000014">
    <property type="protein sequence ID" value="MEW2365998.1"/>
    <property type="molecule type" value="Genomic_DNA"/>
</dbReference>
<keyword evidence="8" id="KW-1185">Reference proteome</keyword>
<sequence>MSAENVPCEAAIEVVDVVKRYGDRTALDGISFQVRRGEVFGLLGPNGAGKTTAVEILEGHRPRTAGTVHVLGADPATAGRAWRNRIGIVPQNSTDHGYWRVGELTDQIGRYYADPVPVGELLDLVGLADRPKQLVATLSGGQRRRLDVALALAGRPALLFLDEPTTGFAPEARRELWSVIERLKEAGTSVLLTTHYLDEAERLADRVAVLRAGRVISVSSPQDLGSADAGSEIRWREGSRAHRAVTPDVPGFLAALQARLGADVPDLEIRRPSLEDRYLRLIDHSSESTGT</sequence>
<keyword evidence="3" id="KW-0547">Nucleotide-binding</keyword>
<gene>
    <name evidence="7" type="ORF">AB0887_29140</name>
</gene>
<reference evidence="7 8" key="1">
    <citation type="submission" date="2024-06" db="EMBL/GenBank/DDBJ databases">
        <title>The Natural Products Discovery Center: Release of the First 8490 Sequenced Strains for Exploring Actinobacteria Biosynthetic Diversity.</title>
        <authorList>
            <person name="Kalkreuter E."/>
            <person name="Kautsar S.A."/>
            <person name="Yang D."/>
            <person name="Bader C.D."/>
            <person name="Teijaro C.N."/>
            <person name="Fluegel L."/>
            <person name="Davis C.M."/>
            <person name="Simpson J.R."/>
            <person name="Lauterbach L."/>
            <person name="Steele A.D."/>
            <person name="Gui C."/>
            <person name="Meng S."/>
            <person name="Li G."/>
            <person name="Viehrig K."/>
            <person name="Ye F."/>
            <person name="Su P."/>
            <person name="Kiefer A.F."/>
            <person name="Nichols A."/>
            <person name="Cepeda A.J."/>
            <person name="Yan W."/>
            <person name="Fan B."/>
            <person name="Jiang Y."/>
            <person name="Adhikari A."/>
            <person name="Zheng C.-J."/>
            <person name="Schuster L."/>
            <person name="Cowan T.M."/>
            <person name="Smanski M.J."/>
            <person name="Chevrette M.G."/>
            <person name="De Carvalho L.P.S."/>
            <person name="Shen B."/>
        </authorList>
    </citation>
    <scope>NUCLEOTIDE SEQUENCE [LARGE SCALE GENOMIC DNA]</scope>
    <source>
        <strain evidence="7 8">NPDC047833</strain>
    </source>
</reference>
<dbReference type="Pfam" id="PF00005">
    <property type="entry name" value="ABC_tran"/>
    <property type="match status" value="1"/>
</dbReference>
<dbReference type="PROSITE" id="PS00211">
    <property type="entry name" value="ABC_TRANSPORTER_1"/>
    <property type="match status" value="1"/>
</dbReference>
<dbReference type="Proteomes" id="UP001553843">
    <property type="component" value="Unassembled WGS sequence"/>
</dbReference>
<dbReference type="PANTHER" id="PTHR42711:SF17">
    <property type="entry name" value="ABC TRANSPORTER ATP-BINDING PROTEIN"/>
    <property type="match status" value="1"/>
</dbReference>
<dbReference type="InterPro" id="IPR050763">
    <property type="entry name" value="ABC_transporter_ATP-binding"/>
</dbReference>
<dbReference type="InterPro" id="IPR027417">
    <property type="entry name" value="P-loop_NTPase"/>
</dbReference>
<dbReference type="GO" id="GO:0005524">
    <property type="term" value="F:ATP binding"/>
    <property type="evidence" value="ECO:0007669"/>
    <property type="project" value="UniProtKB-KW"/>
</dbReference>
<dbReference type="SUPFAM" id="SSF52540">
    <property type="entry name" value="P-loop containing nucleoside triphosphate hydrolases"/>
    <property type="match status" value="1"/>
</dbReference>
<dbReference type="CDD" id="cd03230">
    <property type="entry name" value="ABC_DR_subfamily_A"/>
    <property type="match status" value="1"/>
</dbReference>
<dbReference type="SMART" id="SM00382">
    <property type="entry name" value="AAA"/>
    <property type="match status" value="1"/>
</dbReference>
<dbReference type="RefSeq" id="WP_359782781.1">
    <property type="nucleotide sequence ID" value="NZ_JBEYRR010000012.1"/>
</dbReference>
<evidence type="ECO:0000256" key="3">
    <source>
        <dbReference type="ARBA" id="ARBA00022741"/>
    </source>
</evidence>
<comment type="subcellular location">
    <subcellularLocation>
        <location evidence="1">Cell membrane</location>
        <topology evidence="1">Peripheral membrane protein</topology>
    </subcellularLocation>
</comment>
<organism evidence="7 8">
    <name type="scientific">Streptomyces huasconensis</name>
    <dbReference type="NCBI Taxonomy" id="1854574"/>
    <lineage>
        <taxon>Bacteria</taxon>
        <taxon>Bacillati</taxon>
        <taxon>Actinomycetota</taxon>
        <taxon>Actinomycetes</taxon>
        <taxon>Kitasatosporales</taxon>
        <taxon>Streptomycetaceae</taxon>
        <taxon>Streptomyces</taxon>
    </lineage>
</organism>
<feature type="domain" description="ABC transporter" evidence="6">
    <location>
        <begin position="12"/>
        <end position="237"/>
    </location>
</feature>
<dbReference type="PROSITE" id="PS50893">
    <property type="entry name" value="ABC_TRANSPORTER_2"/>
    <property type="match status" value="1"/>
</dbReference>